<dbReference type="EMBL" id="JAZGSY010000118">
    <property type="protein sequence ID" value="KAL1840328.1"/>
    <property type="molecule type" value="Genomic_DNA"/>
</dbReference>
<evidence type="ECO:0000256" key="2">
    <source>
        <dbReference type="ARBA" id="ARBA00022741"/>
    </source>
</evidence>
<dbReference type="InterPro" id="IPR045864">
    <property type="entry name" value="aa-tRNA-synth_II/BPL/LPL"/>
</dbReference>
<evidence type="ECO:0000256" key="3">
    <source>
        <dbReference type="ARBA" id="ARBA00022840"/>
    </source>
</evidence>
<keyword evidence="3" id="KW-0067">ATP-binding</keyword>
<dbReference type="Proteomes" id="UP001583172">
    <property type="component" value="Unassembled WGS sequence"/>
</dbReference>
<feature type="domain" description="Aminoacyl-transfer RNA synthetases class-II family profile" evidence="4">
    <location>
        <begin position="1"/>
        <end position="35"/>
    </location>
</feature>
<evidence type="ECO:0000313" key="5">
    <source>
        <dbReference type="EMBL" id="KAL1840328.1"/>
    </source>
</evidence>
<dbReference type="PROSITE" id="PS50862">
    <property type="entry name" value="AA_TRNA_LIGASE_II"/>
    <property type="match status" value="1"/>
</dbReference>
<dbReference type="InterPro" id="IPR004364">
    <property type="entry name" value="Aa-tRNA-synt_II"/>
</dbReference>
<comment type="caution">
    <text evidence="5">The sequence shown here is derived from an EMBL/GenBank/DDBJ whole genome shotgun (WGS) entry which is preliminary data.</text>
</comment>
<dbReference type="Gene3D" id="3.30.930.10">
    <property type="entry name" value="Bira Bifunctional Protein, Domain 2"/>
    <property type="match status" value="1"/>
</dbReference>
<accession>A0ABR3VF53</accession>
<dbReference type="PANTHER" id="PTHR42918:SF9">
    <property type="entry name" value="LYSINE--TRNA LIGASE"/>
    <property type="match status" value="1"/>
</dbReference>
<keyword evidence="1" id="KW-0436">Ligase</keyword>
<evidence type="ECO:0000259" key="4">
    <source>
        <dbReference type="PROSITE" id="PS50862"/>
    </source>
</evidence>
<evidence type="ECO:0000256" key="1">
    <source>
        <dbReference type="ARBA" id="ARBA00022598"/>
    </source>
</evidence>
<name>A0ABR3VF53_HUMIN</name>
<keyword evidence="2" id="KW-0547">Nucleotide-binding</keyword>
<dbReference type="InterPro" id="IPR006195">
    <property type="entry name" value="aa-tRNA-synth_II"/>
</dbReference>
<gene>
    <name evidence="5" type="ORF">VTJ49DRAFT_581</name>
</gene>
<keyword evidence="6" id="KW-1185">Reference proteome</keyword>
<proteinExistence type="predicted"/>
<organism evidence="5 6">
    <name type="scientific">Humicola insolens</name>
    <name type="common">Soft-rot fungus</name>
    <dbReference type="NCBI Taxonomy" id="85995"/>
    <lineage>
        <taxon>Eukaryota</taxon>
        <taxon>Fungi</taxon>
        <taxon>Dikarya</taxon>
        <taxon>Ascomycota</taxon>
        <taxon>Pezizomycotina</taxon>
        <taxon>Sordariomycetes</taxon>
        <taxon>Sordariomycetidae</taxon>
        <taxon>Sordariales</taxon>
        <taxon>Chaetomiaceae</taxon>
        <taxon>Mycothermus</taxon>
    </lineage>
</organism>
<reference evidence="5 6" key="1">
    <citation type="journal article" date="2024" name="Commun. Biol.">
        <title>Comparative genomic analysis of thermophilic fungi reveals convergent evolutionary adaptations and gene losses.</title>
        <authorList>
            <person name="Steindorff A.S."/>
            <person name="Aguilar-Pontes M.V."/>
            <person name="Robinson A.J."/>
            <person name="Andreopoulos B."/>
            <person name="LaButti K."/>
            <person name="Kuo A."/>
            <person name="Mondo S."/>
            <person name="Riley R."/>
            <person name="Otillar R."/>
            <person name="Haridas S."/>
            <person name="Lipzen A."/>
            <person name="Grimwood J."/>
            <person name="Schmutz J."/>
            <person name="Clum A."/>
            <person name="Reid I.D."/>
            <person name="Moisan M.C."/>
            <person name="Butler G."/>
            <person name="Nguyen T.T.M."/>
            <person name="Dewar K."/>
            <person name="Conant G."/>
            <person name="Drula E."/>
            <person name="Henrissat B."/>
            <person name="Hansel C."/>
            <person name="Singer S."/>
            <person name="Hutchinson M.I."/>
            <person name="de Vries R.P."/>
            <person name="Natvig D.O."/>
            <person name="Powell A.J."/>
            <person name="Tsang A."/>
            <person name="Grigoriev I.V."/>
        </authorList>
    </citation>
    <scope>NUCLEOTIDE SEQUENCE [LARGE SCALE GENOMIC DNA]</scope>
    <source>
        <strain evidence="5 6">CBS 620.91</strain>
    </source>
</reference>
<protein>
    <recommendedName>
        <fullName evidence="4">Aminoacyl-transfer RNA synthetases class-II family profile domain-containing protein</fullName>
    </recommendedName>
</protein>
<dbReference type="Pfam" id="PF00152">
    <property type="entry name" value="tRNA-synt_2"/>
    <property type="match status" value="1"/>
</dbReference>
<evidence type="ECO:0000313" key="6">
    <source>
        <dbReference type="Proteomes" id="UP001583172"/>
    </source>
</evidence>
<dbReference type="SUPFAM" id="SSF55681">
    <property type="entry name" value="Class II aaRS and biotin synthetases"/>
    <property type="match status" value="1"/>
</dbReference>
<sequence length="120" mass="13564">MPTKVPPTGGWGLGIDRLAMFITNNYSIREVLAFPFLREEKQHKEKFAAEIVDVQPLPEEGICECLLLIIVGMSTWLTVGLQTINRGSLGDIGRNKCWVRAGLEFELFVEVHRCRHGIKI</sequence>
<dbReference type="PANTHER" id="PTHR42918">
    <property type="entry name" value="LYSYL-TRNA SYNTHETASE"/>
    <property type="match status" value="1"/>
</dbReference>